<gene>
    <name evidence="3" type="ORF">ED236_06990</name>
</gene>
<accession>A0A3N0V132</accession>
<name>A0A3N0V132_9PROT</name>
<evidence type="ECO:0000313" key="3">
    <source>
        <dbReference type="EMBL" id="ROH86188.1"/>
    </source>
</evidence>
<protein>
    <submittedName>
        <fullName evidence="3">NAD-dependent epimerase/dehydratase family protein</fullName>
    </submittedName>
</protein>
<evidence type="ECO:0000313" key="4">
    <source>
        <dbReference type="Proteomes" id="UP000275137"/>
    </source>
</evidence>
<sequence>MARRILIAGCGDLGCAVAERLLASRLQSPPDQASATSVFEIHGLRYSARPLPAGVQPIRADVTDASTLTVLNSLQPDILLYCVAASAQSDDNYRAHYVDGLRNVLNAIVHDSLQQVLFVSSTRVYGQQTAGQQATGQQTTGQQTDSLLDETTPAEPADFGGVRLLEAERLLAALPCAATVLRLSGIYGPGRTRMLRLAADPALWPAQNSWTNRIHRDDAAAFIVHLIHQVLAQQPLADRYVVTDNAPVSQYEVLGWIAGQLGVDVAGQAVPPVTGGKRLSNRRMRDTGFVLQYPDYQHGYASLLARGQSI</sequence>
<dbReference type="PANTHER" id="PTHR48079:SF6">
    <property type="entry name" value="NAD(P)-BINDING DOMAIN-CONTAINING PROTEIN-RELATED"/>
    <property type="match status" value="1"/>
</dbReference>
<feature type="compositionally biased region" description="Low complexity" evidence="1">
    <location>
        <begin position="130"/>
        <end position="144"/>
    </location>
</feature>
<dbReference type="GO" id="GO:0004029">
    <property type="term" value="F:aldehyde dehydrogenase (NAD+) activity"/>
    <property type="evidence" value="ECO:0007669"/>
    <property type="project" value="TreeGrafter"/>
</dbReference>
<feature type="domain" description="NAD-dependent epimerase/dehydratase" evidence="2">
    <location>
        <begin position="44"/>
        <end position="229"/>
    </location>
</feature>
<dbReference type="InterPro" id="IPR001509">
    <property type="entry name" value="Epimerase_deHydtase"/>
</dbReference>
<proteinExistence type="predicted"/>
<dbReference type="InterPro" id="IPR051783">
    <property type="entry name" value="NAD(P)-dependent_oxidoreduct"/>
</dbReference>
<dbReference type="InterPro" id="IPR036291">
    <property type="entry name" value="NAD(P)-bd_dom_sf"/>
</dbReference>
<dbReference type="Gene3D" id="3.40.50.720">
    <property type="entry name" value="NAD(P)-binding Rossmann-like Domain"/>
    <property type="match status" value="1"/>
</dbReference>
<evidence type="ECO:0000259" key="2">
    <source>
        <dbReference type="Pfam" id="PF01370"/>
    </source>
</evidence>
<dbReference type="AlphaFoldDB" id="A0A3N0V132"/>
<dbReference type="Proteomes" id="UP000275137">
    <property type="component" value="Unassembled WGS sequence"/>
</dbReference>
<feature type="region of interest" description="Disordered" evidence="1">
    <location>
        <begin position="130"/>
        <end position="150"/>
    </location>
</feature>
<dbReference type="EMBL" id="RJVP01000003">
    <property type="protein sequence ID" value="ROH86188.1"/>
    <property type="molecule type" value="Genomic_DNA"/>
</dbReference>
<dbReference type="SUPFAM" id="SSF51735">
    <property type="entry name" value="NAD(P)-binding Rossmann-fold domains"/>
    <property type="match status" value="1"/>
</dbReference>
<dbReference type="GO" id="GO:0005737">
    <property type="term" value="C:cytoplasm"/>
    <property type="evidence" value="ECO:0007669"/>
    <property type="project" value="TreeGrafter"/>
</dbReference>
<dbReference type="PANTHER" id="PTHR48079">
    <property type="entry name" value="PROTEIN YEEZ"/>
    <property type="match status" value="1"/>
</dbReference>
<dbReference type="Pfam" id="PF01370">
    <property type="entry name" value="Epimerase"/>
    <property type="match status" value="1"/>
</dbReference>
<dbReference type="RefSeq" id="WP_123237248.1">
    <property type="nucleotide sequence ID" value="NZ_RJVP01000003.1"/>
</dbReference>
<evidence type="ECO:0000256" key="1">
    <source>
        <dbReference type="SAM" id="MobiDB-lite"/>
    </source>
</evidence>
<keyword evidence="4" id="KW-1185">Reference proteome</keyword>
<organism evidence="3 4">
    <name type="scientific">Pseudomethylobacillus aquaticus</name>
    <dbReference type="NCBI Taxonomy" id="2676064"/>
    <lineage>
        <taxon>Bacteria</taxon>
        <taxon>Pseudomonadati</taxon>
        <taxon>Pseudomonadota</taxon>
        <taxon>Betaproteobacteria</taxon>
        <taxon>Nitrosomonadales</taxon>
        <taxon>Methylophilaceae</taxon>
        <taxon>Pseudomethylobacillus</taxon>
    </lineage>
</organism>
<comment type="caution">
    <text evidence="3">The sequence shown here is derived from an EMBL/GenBank/DDBJ whole genome shotgun (WGS) entry which is preliminary data.</text>
</comment>
<reference evidence="3 4" key="1">
    <citation type="submission" date="2018-10" db="EMBL/GenBank/DDBJ databases">
        <authorList>
            <person name="Chen W.-M."/>
        </authorList>
    </citation>
    <scope>NUCLEOTIDE SEQUENCE [LARGE SCALE GENOMIC DNA]</scope>
    <source>
        <strain evidence="3 4">H-5</strain>
    </source>
</reference>